<gene>
    <name evidence="1" type="ORF">FA95DRAFT_961616</name>
</gene>
<dbReference type="EMBL" id="MU275878">
    <property type="protein sequence ID" value="KAI0049049.1"/>
    <property type="molecule type" value="Genomic_DNA"/>
</dbReference>
<reference evidence="1" key="2">
    <citation type="journal article" date="2022" name="New Phytol.">
        <title>Evolutionary transition to the ectomycorrhizal habit in the genomes of a hyperdiverse lineage of mushroom-forming fungi.</title>
        <authorList>
            <person name="Looney B."/>
            <person name="Miyauchi S."/>
            <person name="Morin E."/>
            <person name="Drula E."/>
            <person name="Courty P.E."/>
            <person name="Kohler A."/>
            <person name="Kuo A."/>
            <person name="LaButti K."/>
            <person name="Pangilinan J."/>
            <person name="Lipzen A."/>
            <person name="Riley R."/>
            <person name="Andreopoulos W."/>
            <person name="He G."/>
            <person name="Johnson J."/>
            <person name="Nolan M."/>
            <person name="Tritt A."/>
            <person name="Barry K.W."/>
            <person name="Grigoriev I.V."/>
            <person name="Nagy L.G."/>
            <person name="Hibbett D."/>
            <person name="Henrissat B."/>
            <person name="Matheny P.B."/>
            <person name="Labbe J."/>
            <person name="Martin F.M."/>
        </authorList>
    </citation>
    <scope>NUCLEOTIDE SEQUENCE</scope>
    <source>
        <strain evidence="1">FP105234-sp</strain>
    </source>
</reference>
<evidence type="ECO:0000313" key="1">
    <source>
        <dbReference type="EMBL" id="KAI0049049.1"/>
    </source>
</evidence>
<protein>
    <submittedName>
        <fullName evidence="1">Uncharacterized protein</fullName>
    </submittedName>
</protein>
<reference evidence="1" key="1">
    <citation type="submission" date="2021-02" db="EMBL/GenBank/DDBJ databases">
        <authorList>
            <consortium name="DOE Joint Genome Institute"/>
            <person name="Ahrendt S."/>
            <person name="Looney B.P."/>
            <person name="Miyauchi S."/>
            <person name="Morin E."/>
            <person name="Drula E."/>
            <person name="Courty P.E."/>
            <person name="Chicoki N."/>
            <person name="Fauchery L."/>
            <person name="Kohler A."/>
            <person name="Kuo A."/>
            <person name="Labutti K."/>
            <person name="Pangilinan J."/>
            <person name="Lipzen A."/>
            <person name="Riley R."/>
            <person name="Andreopoulos W."/>
            <person name="He G."/>
            <person name="Johnson J."/>
            <person name="Barry K.W."/>
            <person name="Grigoriev I.V."/>
            <person name="Nagy L."/>
            <person name="Hibbett D."/>
            <person name="Henrissat B."/>
            <person name="Matheny P.B."/>
            <person name="Labbe J."/>
            <person name="Martin F."/>
        </authorList>
    </citation>
    <scope>NUCLEOTIDE SEQUENCE</scope>
    <source>
        <strain evidence="1">FP105234-sp</strain>
    </source>
</reference>
<accession>A0ACB8RYE3</accession>
<dbReference type="Proteomes" id="UP000814033">
    <property type="component" value="Unassembled WGS sequence"/>
</dbReference>
<organism evidence="1 2">
    <name type="scientific">Auriscalpium vulgare</name>
    <dbReference type="NCBI Taxonomy" id="40419"/>
    <lineage>
        <taxon>Eukaryota</taxon>
        <taxon>Fungi</taxon>
        <taxon>Dikarya</taxon>
        <taxon>Basidiomycota</taxon>
        <taxon>Agaricomycotina</taxon>
        <taxon>Agaricomycetes</taxon>
        <taxon>Russulales</taxon>
        <taxon>Auriscalpiaceae</taxon>
        <taxon>Auriscalpium</taxon>
    </lineage>
</organism>
<keyword evidence="2" id="KW-1185">Reference proteome</keyword>
<evidence type="ECO:0000313" key="2">
    <source>
        <dbReference type="Proteomes" id="UP000814033"/>
    </source>
</evidence>
<sequence length="166" mass="17776">MWEHVRVLRHAAATDVVCSLARAPSLCSLVGPNPVASQRTRPSRSEQGNSAGADNASSQRNICLARSPYLFLVDHCSGIRLLRASIHTRRIIRLAHTRVFCPNPGFGALQACITRSANRACPGCSGHRSTAHRGRRASHCPPPPTPRSASRASSRAGCAPRSRSAP</sequence>
<comment type="caution">
    <text evidence="1">The sequence shown here is derived from an EMBL/GenBank/DDBJ whole genome shotgun (WGS) entry which is preliminary data.</text>
</comment>
<name>A0ACB8RYE3_9AGAM</name>
<proteinExistence type="predicted"/>